<comment type="caution">
    <text evidence="1">The sequence shown here is derived from an EMBL/GenBank/DDBJ whole genome shotgun (WGS) entry which is preliminary data.</text>
</comment>
<keyword evidence="2" id="KW-1185">Reference proteome</keyword>
<dbReference type="RefSeq" id="WP_051862546.1">
    <property type="nucleotide sequence ID" value="NZ_JBHSPX010000002.1"/>
</dbReference>
<evidence type="ECO:0000313" key="1">
    <source>
        <dbReference type="EMBL" id="MFC6061572.1"/>
    </source>
</evidence>
<accession>A0ABW1MEY9</accession>
<name>A0ABW1MEY9_9ACTN</name>
<organism evidence="1 2">
    <name type="scientific">Streptomyces ochraceiscleroticus</name>
    <dbReference type="NCBI Taxonomy" id="47761"/>
    <lineage>
        <taxon>Bacteria</taxon>
        <taxon>Bacillati</taxon>
        <taxon>Actinomycetota</taxon>
        <taxon>Actinomycetes</taxon>
        <taxon>Kitasatosporales</taxon>
        <taxon>Streptomycetaceae</taxon>
        <taxon>Streptomyces</taxon>
    </lineage>
</organism>
<dbReference type="Proteomes" id="UP001596139">
    <property type="component" value="Unassembled WGS sequence"/>
</dbReference>
<reference evidence="2" key="1">
    <citation type="journal article" date="2019" name="Int. J. Syst. Evol. Microbiol.">
        <title>The Global Catalogue of Microorganisms (GCM) 10K type strain sequencing project: providing services to taxonomists for standard genome sequencing and annotation.</title>
        <authorList>
            <consortium name="The Broad Institute Genomics Platform"/>
            <consortium name="The Broad Institute Genome Sequencing Center for Infectious Disease"/>
            <person name="Wu L."/>
            <person name="Ma J."/>
        </authorList>
    </citation>
    <scope>NUCLEOTIDE SEQUENCE [LARGE SCALE GENOMIC DNA]</scope>
    <source>
        <strain evidence="2">CGMCC 1.15180</strain>
    </source>
</reference>
<proteinExistence type="predicted"/>
<gene>
    <name evidence="1" type="ORF">ACFP4F_03295</name>
</gene>
<sequence length="343" mass="36929">MDHALLSRAVKAGRRARRAAGGVRRRIERVDTVPVLAARLRPRPVLRPVHLSVLGGRTLNVAVRYPRRAQGIGTALLHLNHRGHRRTAPLTPELQPDGTLLLTATAPLHFAPHDEPAEYAEPGALALGPGIWRLSLAVTDTAGREILAGLGAAPPRTGGGPTLPHSPDPGSGAVFRPVRSPDKRALLKVTAPAPQAELVALGLRWDRVTVQVRLVGPLPRHAVWTAEAVRQGSGGTVLPMPLEQHSGHLTADLPLPAMAADGHVQHTWEVRLRSGRTRLKVGRRLTDVRRPKRVFRTPYRSIALADGRLLRVHAQFSAAGTLAVSCAAYAPPARAHETSEDRP</sequence>
<evidence type="ECO:0000313" key="2">
    <source>
        <dbReference type="Proteomes" id="UP001596139"/>
    </source>
</evidence>
<dbReference type="EMBL" id="JBHSPX010000002">
    <property type="protein sequence ID" value="MFC6061572.1"/>
    <property type="molecule type" value="Genomic_DNA"/>
</dbReference>
<protein>
    <recommendedName>
        <fullName evidence="3">Transferase</fullName>
    </recommendedName>
</protein>
<evidence type="ECO:0008006" key="3">
    <source>
        <dbReference type="Google" id="ProtNLM"/>
    </source>
</evidence>